<evidence type="ECO:0000313" key="11">
    <source>
        <dbReference type="WBParaSite" id="SVE_0627000.1"/>
    </source>
</evidence>
<feature type="chain" id="PRO_5005120721" description="Metalloendopeptidase" evidence="8">
    <location>
        <begin position="21"/>
        <end position="378"/>
    </location>
</feature>
<sequence>MNKISFIFILSILCIYKSLKITSKKQFWKKLPELKPRFSNIIYFYTDNSESYLRKIEKKLQFFSGHVCIKFVKNETMITGKGINFLSTTNDSDIQLNTDLNKPTNIYINVLDPNKEQQVPFFIGMALGLIPEITRYDRDKYVKVNLTNVKPSHMKYYKKESKKKNYFGSYDYGSLMAIDNLFGSKNNKPTYTFNLYSYYHPPYNTYYYFITSFTHNDFRRLNFMYCKNYCPNLRGCSNRGFPNSNCLSCSCGGKDHFIYPDCHLSPAHTDPSCGIKTLYKSYGRKSYLKRKNVTGECYYRIKSSNGRKVAITIRSLELGYVGKLDIYYRKDKAVSPLTLNNINSNFQIPPSYKEVYLIFHSMLQPTNFSIMYHNTKNN</sequence>
<evidence type="ECO:0000256" key="4">
    <source>
        <dbReference type="ARBA" id="ARBA00022833"/>
    </source>
</evidence>
<keyword evidence="2 8" id="KW-0479">Metal-binding</keyword>
<keyword evidence="4 8" id="KW-0862">Zinc</keyword>
<reference evidence="10" key="1">
    <citation type="submission" date="2014-07" db="EMBL/GenBank/DDBJ databases">
        <authorList>
            <person name="Martin A.A"/>
            <person name="De Silva N."/>
        </authorList>
    </citation>
    <scope>NUCLEOTIDE SEQUENCE</scope>
</reference>
<organism evidence="10 11">
    <name type="scientific">Strongyloides venezuelensis</name>
    <name type="common">Threadworm</name>
    <dbReference type="NCBI Taxonomy" id="75913"/>
    <lineage>
        <taxon>Eukaryota</taxon>
        <taxon>Metazoa</taxon>
        <taxon>Ecdysozoa</taxon>
        <taxon>Nematoda</taxon>
        <taxon>Chromadorea</taxon>
        <taxon>Rhabditida</taxon>
        <taxon>Tylenchina</taxon>
        <taxon>Panagrolaimomorpha</taxon>
        <taxon>Strongyloidoidea</taxon>
        <taxon>Strongyloididae</taxon>
        <taxon>Strongyloides</taxon>
    </lineage>
</organism>
<evidence type="ECO:0000256" key="2">
    <source>
        <dbReference type="ARBA" id="ARBA00022723"/>
    </source>
</evidence>
<evidence type="ECO:0000313" key="10">
    <source>
        <dbReference type="Proteomes" id="UP000035680"/>
    </source>
</evidence>
<keyword evidence="1 8" id="KW-0645">Protease</keyword>
<dbReference type="InterPro" id="IPR001506">
    <property type="entry name" value="Peptidase_M12A"/>
</dbReference>
<dbReference type="GO" id="GO:0004222">
    <property type="term" value="F:metalloendopeptidase activity"/>
    <property type="evidence" value="ECO:0007669"/>
    <property type="project" value="UniProtKB-UniRule"/>
</dbReference>
<proteinExistence type="predicted"/>
<dbReference type="GO" id="GO:0008270">
    <property type="term" value="F:zinc ion binding"/>
    <property type="evidence" value="ECO:0007669"/>
    <property type="project" value="InterPro"/>
</dbReference>
<evidence type="ECO:0000256" key="7">
    <source>
        <dbReference type="PROSITE-ProRule" id="PRU01211"/>
    </source>
</evidence>
<dbReference type="Gene3D" id="3.40.390.10">
    <property type="entry name" value="Collagenase (Catalytic Domain)"/>
    <property type="match status" value="1"/>
</dbReference>
<accession>A0A0K0FBQ7</accession>
<keyword evidence="3 8" id="KW-0378">Hydrolase</keyword>
<dbReference type="SUPFAM" id="SSF55486">
    <property type="entry name" value="Metalloproteases ('zincins'), catalytic domain"/>
    <property type="match status" value="1"/>
</dbReference>
<keyword evidence="10" id="KW-1185">Reference proteome</keyword>
<evidence type="ECO:0000256" key="1">
    <source>
        <dbReference type="ARBA" id="ARBA00022670"/>
    </source>
</evidence>
<feature type="domain" description="Peptidase M12A" evidence="9">
    <location>
        <begin position="19"/>
        <end position="227"/>
    </location>
</feature>
<evidence type="ECO:0000256" key="3">
    <source>
        <dbReference type="ARBA" id="ARBA00022801"/>
    </source>
</evidence>
<name>A0A0K0FBQ7_STRVS</name>
<dbReference type="Proteomes" id="UP000035680">
    <property type="component" value="Unassembled WGS sequence"/>
</dbReference>
<dbReference type="AlphaFoldDB" id="A0A0K0FBQ7"/>
<dbReference type="PANTHER" id="PTHR10127:SF780">
    <property type="entry name" value="METALLOENDOPEPTIDASE"/>
    <property type="match status" value="1"/>
</dbReference>
<dbReference type="PRINTS" id="PR00480">
    <property type="entry name" value="ASTACIN"/>
</dbReference>
<dbReference type="InterPro" id="IPR006026">
    <property type="entry name" value="Peptidase_Metallo"/>
</dbReference>
<dbReference type="Pfam" id="PF01400">
    <property type="entry name" value="Astacin"/>
    <property type="match status" value="1"/>
</dbReference>
<dbReference type="InterPro" id="IPR024079">
    <property type="entry name" value="MetalloPept_cat_dom_sf"/>
</dbReference>
<dbReference type="GO" id="GO:0006508">
    <property type="term" value="P:proteolysis"/>
    <property type="evidence" value="ECO:0007669"/>
    <property type="project" value="UniProtKB-KW"/>
</dbReference>
<evidence type="ECO:0000259" key="9">
    <source>
        <dbReference type="PROSITE" id="PS51864"/>
    </source>
</evidence>
<dbReference type="PROSITE" id="PS51864">
    <property type="entry name" value="ASTACIN"/>
    <property type="match status" value="1"/>
</dbReference>
<keyword evidence="6" id="KW-1015">Disulfide bond</keyword>
<feature type="signal peptide" evidence="8">
    <location>
        <begin position="1"/>
        <end position="20"/>
    </location>
</feature>
<reference evidence="11" key="2">
    <citation type="submission" date="2015-08" db="UniProtKB">
        <authorList>
            <consortium name="WormBaseParasite"/>
        </authorList>
    </citation>
    <scope>IDENTIFICATION</scope>
</reference>
<evidence type="ECO:0000256" key="6">
    <source>
        <dbReference type="ARBA" id="ARBA00023157"/>
    </source>
</evidence>
<comment type="caution">
    <text evidence="7">Lacks conserved residue(s) required for the propagation of feature annotation.</text>
</comment>
<evidence type="ECO:0000256" key="8">
    <source>
        <dbReference type="RuleBase" id="RU361183"/>
    </source>
</evidence>
<keyword evidence="5 8" id="KW-0482">Metalloprotease</keyword>
<protein>
    <recommendedName>
        <fullName evidence="8">Metalloendopeptidase</fullName>
        <ecNumber evidence="8">3.4.24.-</ecNumber>
    </recommendedName>
</protein>
<dbReference type="PANTHER" id="PTHR10127">
    <property type="entry name" value="DISCOIDIN, CUB, EGF, LAMININ , AND ZINC METALLOPROTEASE DOMAIN CONTAINING"/>
    <property type="match status" value="1"/>
</dbReference>
<dbReference type="WBParaSite" id="SVE_0627000.1">
    <property type="protein sequence ID" value="SVE_0627000.1"/>
    <property type="gene ID" value="SVE_0627000"/>
</dbReference>
<comment type="cofactor">
    <cofactor evidence="8">
        <name>Zn(2+)</name>
        <dbReference type="ChEBI" id="CHEBI:29105"/>
    </cofactor>
    <text evidence="8">Binds 1 zinc ion per subunit.</text>
</comment>
<dbReference type="EC" id="3.4.24.-" evidence="8"/>
<keyword evidence="8" id="KW-0732">Signal</keyword>
<evidence type="ECO:0000256" key="5">
    <source>
        <dbReference type="ARBA" id="ARBA00023049"/>
    </source>
</evidence>
<dbReference type="SMART" id="SM00235">
    <property type="entry name" value="ZnMc"/>
    <property type="match status" value="1"/>
</dbReference>